<proteinExistence type="predicted"/>
<gene>
    <name evidence="2" type="ORF">HRH59_16510</name>
</gene>
<evidence type="ECO:0000313" key="2">
    <source>
        <dbReference type="EMBL" id="NRQ44148.1"/>
    </source>
</evidence>
<feature type="transmembrane region" description="Helical" evidence="1">
    <location>
        <begin position="62"/>
        <end position="87"/>
    </location>
</feature>
<name>A0A7Y5ATG5_9GAMM</name>
<reference evidence="2 3" key="1">
    <citation type="submission" date="2020-06" db="EMBL/GenBank/DDBJ databases">
        <title>Rheinheimera sp. nov., a marine bacterium isolated from coastal.</title>
        <authorList>
            <person name="Yu Q."/>
            <person name="Qi Y."/>
            <person name="Pu J."/>
        </authorList>
    </citation>
    <scope>NUCLEOTIDE SEQUENCE [LARGE SCALE GENOMIC DNA]</scope>
    <source>
        <strain evidence="2 3">YQF-2</strain>
    </source>
</reference>
<dbReference type="EMBL" id="JABSOD010000022">
    <property type="protein sequence ID" value="NRQ44148.1"/>
    <property type="molecule type" value="Genomic_DNA"/>
</dbReference>
<dbReference type="Proteomes" id="UP000523161">
    <property type="component" value="Unassembled WGS sequence"/>
</dbReference>
<dbReference type="AlphaFoldDB" id="A0A7Y5ATG5"/>
<keyword evidence="3" id="KW-1185">Reference proteome</keyword>
<dbReference type="PROSITE" id="PS51257">
    <property type="entry name" value="PROKAR_LIPOPROTEIN"/>
    <property type="match status" value="1"/>
</dbReference>
<keyword evidence="1" id="KW-0472">Membrane</keyword>
<keyword evidence="1" id="KW-1133">Transmembrane helix</keyword>
<protein>
    <submittedName>
        <fullName evidence="2">Uncharacterized protein</fullName>
    </submittedName>
</protein>
<feature type="transmembrane region" description="Helical" evidence="1">
    <location>
        <begin position="15"/>
        <end position="42"/>
    </location>
</feature>
<organism evidence="2 3">
    <name type="scientific">Rheinheimera lutimaris</name>
    <dbReference type="NCBI Taxonomy" id="2740584"/>
    <lineage>
        <taxon>Bacteria</taxon>
        <taxon>Pseudomonadati</taxon>
        <taxon>Pseudomonadota</taxon>
        <taxon>Gammaproteobacteria</taxon>
        <taxon>Chromatiales</taxon>
        <taxon>Chromatiaceae</taxon>
        <taxon>Rheinheimera</taxon>
    </lineage>
</organism>
<dbReference type="RefSeq" id="WP_173502381.1">
    <property type="nucleotide sequence ID" value="NZ_JABSOD010000022.1"/>
</dbReference>
<sequence length="90" mass="9804">MKKQNTEKKRKTAGFYWLLTLFTGAAWLGCALIFADLCLSFGGGNNSGCMSSFNYPDIITGIAIAGVVLLIPAFCVIAMISLLVTFFRRN</sequence>
<keyword evidence="1" id="KW-0812">Transmembrane</keyword>
<accession>A0A7Y5ATG5</accession>
<evidence type="ECO:0000313" key="3">
    <source>
        <dbReference type="Proteomes" id="UP000523161"/>
    </source>
</evidence>
<evidence type="ECO:0000256" key="1">
    <source>
        <dbReference type="SAM" id="Phobius"/>
    </source>
</evidence>
<comment type="caution">
    <text evidence="2">The sequence shown here is derived from an EMBL/GenBank/DDBJ whole genome shotgun (WGS) entry which is preliminary data.</text>
</comment>